<feature type="compositionally biased region" description="Low complexity" evidence="3">
    <location>
        <begin position="184"/>
        <end position="199"/>
    </location>
</feature>
<evidence type="ECO:0000256" key="1">
    <source>
        <dbReference type="ARBA" id="ARBA00008614"/>
    </source>
</evidence>
<reference evidence="5 6" key="1">
    <citation type="journal article" date="2019" name="Plant Biotechnol. J.">
        <title>The red bayberry genome and genetic basis of sex determination.</title>
        <authorList>
            <person name="Jia H.M."/>
            <person name="Jia H.J."/>
            <person name="Cai Q.L."/>
            <person name="Wang Y."/>
            <person name="Zhao H.B."/>
            <person name="Yang W.F."/>
            <person name="Wang G.Y."/>
            <person name="Li Y.H."/>
            <person name="Zhan D.L."/>
            <person name="Shen Y.T."/>
            <person name="Niu Q.F."/>
            <person name="Chang L."/>
            <person name="Qiu J."/>
            <person name="Zhao L."/>
            <person name="Xie H.B."/>
            <person name="Fu W.Y."/>
            <person name="Jin J."/>
            <person name="Li X.W."/>
            <person name="Jiao Y."/>
            <person name="Zhou C.C."/>
            <person name="Tu T."/>
            <person name="Chai C.Y."/>
            <person name="Gao J.L."/>
            <person name="Fan L.J."/>
            <person name="van de Weg E."/>
            <person name="Wang J.Y."/>
            <person name="Gao Z.S."/>
        </authorList>
    </citation>
    <scope>NUCLEOTIDE SEQUENCE [LARGE SCALE GENOMIC DNA]</scope>
    <source>
        <tissue evidence="5">Leaves</tissue>
    </source>
</reference>
<dbReference type="Proteomes" id="UP000516437">
    <property type="component" value="Chromosome 6"/>
</dbReference>
<dbReference type="GO" id="GO:2000022">
    <property type="term" value="P:regulation of jasmonic acid mediated signaling pathway"/>
    <property type="evidence" value="ECO:0007669"/>
    <property type="project" value="UniProtKB-UniRule"/>
</dbReference>
<keyword evidence="2" id="KW-1184">Jasmonic acid signaling pathway</keyword>
<dbReference type="GO" id="GO:0031347">
    <property type="term" value="P:regulation of defense response"/>
    <property type="evidence" value="ECO:0007669"/>
    <property type="project" value="UniProtKB-UniRule"/>
</dbReference>
<evidence type="ECO:0000256" key="3">
    <source>
        <dbReference type="SAM" id="MobiDB-lite"/>
    </source>
</evidence>
<sequence>MSSSLEFSEFGGQRPAKVLEKPSFSQTCSLLSQYLKEKGSFGDLRLGMTCSVEGNGTTEMYRQTAPTMNLFPIKEKFGEVSALHAAAAGNLQPMDLFPQPAGFAASLSKEEVPKTTADSNRANMSSTADSERAQMTIFYGGQVIVFNDFPAEKAKEVMLLAGKGSSQSNTNNQHASAASNLPRNSVDSSSSIANSSSIVPPNFGNKTVHEQVQPPPQPLACELPIARRASLHRFLEKRKDRFTARAPYQTSNPTAAPTKPDESKSWLGLAAQSLK</sequence>
<dbReference type="InterPro" id="IPR010399">
    <property type="entry name" value="Tify_dom"/>
</dbReference>
<organism evidence="5 6">
    <name type="scientific">Morella rubra</name>
    <name type="common">Chinese bayberry</name>
    <dbReference type="NCBI Taxonomy" id="262757"/>
    <lineage>
        <taxon>Eukaryota</taxon>
        <taxon>Viridiplantae</taxon>
        <taxon>Streptophyta</taxon>
        <taxon>Embryophyta</taxon>
        <taxon>Tracheophyta</taxon>
        <taxon>Spermatophyta</taxon>
        <taxon>Magnoliopsida</taxon>
        <taxon>eudicotyledons</taxon>
        <taxon>Gunneridae</taxon>
        <taxon>Pentapetalae</taxon>
        <taxon>rosids</taxon>
        <taxon>fabids</taxon>
        <taxon>Fagales</taxon>
        <taxon>Myricaceae</taxon>
        <taxon>Morella</taxon>
    </lineage>
</organism>
<feature type="region of interest" description="Disordered" evidence="3">
    <location>
        <begin position="164"/>
        <end position="218"/>
    </location>
</feature>
<evidence type="ECO:0000313" key="5">
    <source>
        <dbReference type="EMBL" id="KAB1209403.1"/>
    </source>
</evidence>
<dbReference type="OrthoDB" id="1937734at2759"/>
<dbReference type="Pfam" id="PF09425">
    <property type="entry name" value="Jas_motif"/>
    <property type="match status" value="1"/>
</dbReference>
<proteinExistence type="inferred from homology"/>
<comment type="domain">
    <text evidence="2">The jas domain is required for interaction with COI1.</text>
</comment>
<gene>
    <name evidence="5" type="ORF">CJ030_MR6G022827</name>
</gene>
<comment type="subcellular location">
    <subcellularLocation>
        <location evidence="2">Nucleus</location>
    </subcellularLocation>
</comment>
<dbReference type="InterPro" id="IPR018467">
    <property type="entry name" value="CCT_CS"/>
</dbReference>
<dbReference type="GO" id="GO:0005634">
    <property type="term" value="C:nucleus"/>
    <property type="evidence" value="ECO:0007669"/>
    <property type="project" value="UniProtKB-SubCell"/>
</dbReference>
<dbReference type="PROSITE" id="PS51320">
    <property type="entry name" value="TIFY"/>
    <property type="match status" value="1"/>
</dbReference>
<feature type="domain" description="Tify" evidence="4">
    <location>
        <begin position="128"/>
        <end position="163"/>
    </location>
</feature>
<comment type="function">
    <text evidence="2">Repressor of jasmonate responses.</text>
</comment>
<keyword evidence="2" id="KW-0539">Nucleus</keyword>
<feature type="compositionally biased region" description="Polar residues" evidence="3">
    <location>
        <begin position="164"/>
        <end position="183"/>
    </location>
</feature>
<dbReference type="GO" id="GO:0009611">
    <property type="term" value="P:response to wounding"/>
    <property type="evidence" value="ECO:0007669"/>
    <property type="project" value="UniProtKB-UniRule"/>
</dbReference>
<comment type="similarity">
    <text evidence="1 2">Belongs to the TIFY/JAZ family.</text>
</comment>
<dbReference type="EMBL" id="RXIC02000024">
    <property type="protein sequence ID" value="KAB1209403.1"/>
    <property type="molecule type" value="Genomic_DNA"/>
</dbReference>
<evidence type="ECO:0000256" key="2">
    <source>
        <dbReference type="RuleBase" id="RU369065"/>
    </source>
</evidence>
<dbReference type="Pfam" id="PF06200">
    <property type="entry name" value="tify"/>
    <property type="match status" value="1"/>
</dbReference>
<accession>A0A6A1V9K0</accession>
<feature type="region of interest" description="Disordered" evidence="3">
    <location>
        <begin position="236"/>
        <end position="275"/>
    </location>
</feature>
<dbReference type="AlphaFoldDB" id="A0A6A1V9K0"/>
<dbReference type="SMART" id="SM00979">
    <property type="entry name" value="TIFY"/>
    <property type="match status" value="1"/>
</dbReference>
<evidence type="ECO:0000259" key="4">
    <source>
        <dbReference type="PROSITE" id="PS51320"/>
    </source>
</evidence>
<evidence type="ECO:0000313" key="6">
    <source>
        <dbReference type="Proteomes" id="UP000516437"/>
    </source>
</evidence>
<dbReference type="PANTHER" id="PTHR33077:SF140">
    <property type="entry name" value="PROTEIN TIFY 10B"/>
    <property type="match status" value="1"/>
</dbReference>
<keyword evidence="6" id="KW-1185">Reference proteome</keyword>
<name>A0A6A1V9K0_9ROSI</name>
<protein>
    <recommendedName>
        <fullName evidence="2">Protein TIFY</fullName>
    </recommendedName>
    <alternativeName>
        <fullName evidence="2">Jasmonate ZIM domain-containing protein</fullName>
    </alternativeName>
</protein>
<dbReference type="PANTHER" id="PTHR33077">
    <property type="entry name" value="PROTEIN TIFY 4A-RELATED-RELATED"/>
    <property type="match status" value="1"/>
</dbReference>
<comment type="caution">
    <text evidence="5">The sequence shown here is derived from an EMBL/GenBank/DDBJ whole genome shotgun (WGS) entry which is preliminary data.</text>
</comment>
<dbReference type="InterPro" id="IPR040390">
    <property type="entry name" value="TIFY/JAZ"/>
</dbReference>